<dbReference type="EMBL" id="CM000880">
    <property type="protein sequence ID" value="KQK22927.1"/>
    <property type="molecule type" value="Genomic_DNA"/>
</dbReference>
<accession>A0A0Q3HIX4</accession>
<evidence type="ECO:0000256" key="5">
    <source>
        <dbReference type="ARBA" id="ARBA00022741"/>
    </source>
</evidence>
<dbReference type="Proteomes" id="UP000008810">
    <property type="component" value="Chromosome 1"/>
</dbReference>
<name>A0A0Q3HIX4_BRADI</name>
<dbReference type="PROSITE" id="PS00107">
    <property type="entry name" value="PROTEIN_KINASE_ATP"/>
    <property type="match status" value="1"/>
</dbReference>
<dbReference type="GO" id="GO:0005634">
    <property type="term" value="C:nucleus"/>
    <property type="evidence" value="ECO:0000318"/>
    <property type="project" value="GO_Central"/>
</dbReference>
<evidence type="ECO:0000256" key="3">
    <source>
        <dbReference type="ARBA" id="ARBA00022553"/>
    </source>
</evidence>
<dbReference type="OrthoDB" id="1865764at2759"/>
<dbReference type="PANTHER" id="PTHR24056">
    <property type="entry name" value="CELL DIVISION PROTEIN KINASE"/>
    <property type="match status" value="1"/>
</dbReference>
<dbReference type="Gene3D" id="1.10.510.10">
    <property type="entry name" value="Transferase(Phosphotransferase) domain 1"/>
    <property type="match status" value="1"/>
</dbReference>
<protein>
    <recommendedName>
        <fullName evidence="2">[RNA-polymerase]-subunit kinase</fullName>
        <ecNumber evidence="2">2.7.11.23</ecNumber>
    </recommendedName>
</protein>
<dbReference type="InterPro" id="IPR008271">
    <property type="entry name" value="Ser/Thr_kinase_AS"/>
</dbReference>
<dbReference type="Gramene" id="KQK22927">
    <property type="protein sequence ID" value="KQK22927"/>
    <property type="gene ID" value="BRADI_1g70150v3"/>
</dbReference>
<keyword evidence="3" id="KW-0597">Phosphoprotein</keyword>
<evidence type="ECO:0000259" key="11">
    <source>
        <dbReference type="PROSITE" id="PS50011"/>
    </source>
</evidence>
<dbReference type="Gene3D" id="3.30.200.20">
    <property type="entry name" value="Phosphorylase Kinase, domain 1"/>
    <property type="match status" value="1"/>
</dbReference>
<dbReference type="PROSITE" id="PS50011">
    <property type="entry name" value="PROTEIN_KINASE_DOM"/>
    <property type="match status" value="1"/>
</dbReference>
<evidence type="ECO:0000256" key="8">
    <source>
        <dbReference type="ARBA" id="ARBA00049280"/>
    </source>
</evidence>
<dbReference type="PANTHER" id="PTHR24056:SF511">
    <property type="entry name" value="PROTEIN KINASE DOMAIN-CONTAINING PROTEIN"/>
    <property type="match status" value="1"/>
</dbReference>
<dbReference type="PROSITE" id="PS00108">
    <property type="entry name" value="PROTEIN_KINASE_ST"/>
    <property type="match status" value="1"/>
</dbReference>
<dbReference type="STRING" id="15368.A0A0Q3HIX4"/>
<dbReference type="InParanoid" id="A0A0Q3HIX4"/>
<evidence type="ECO:0000256" key="10">
    <source>
        <dbReference type="RuleBase" id="RU000304"/>
    </source>
</evidence>
<dbReference type="Pfam" id="PF00069">
    <property type="entry name" value="Pkinase"/>
    <property type="match status" value="1"/>
</dbReference>
<keyword evidence="5 9" id="KW-0547">Nucleotide-binding</keyword>
<proteinExistence type="inferred from homology"/>
<feature type="non-terminal residue" evidence="12">
    <location>
        <position position="410"/>
    </location>
</feature>
<evidence type="ECO:0000256" key="2">
    <source>
        <dbReference type="ARBA" id="ARBA00012409"/>
    </source>
</evidence>
<dbReference type="InterPro" id="IPR017441">
    <property type="entry name" value="Protein_kinase_ATP_BS"/>
</dbReference>
<keyword evidence="10" id="KW-0723">Serine/threonine-protein kinase</keyword>
<dbReference type="GO" id="GO:0004674">
    <property type="term" value="F:protein serine/threonine kinase activity"/>
    <property type="evidence" value="ECO:0000318"/>
    <property type="project" value="GO_Central"/>
</dbReference>
<dbReference type="SMART" id="SM00220">
    <property type="entry name" value="S_TKc"/>
    <property type="match status" value="1"/>
</dbReference>
<dbReference type="InterPro" id="IPR011009">
    <property type="entry name" value="Kinase-like_dom_sf"/>
</dbReference>
<comment type="similarity">
    <text evidence="1">Belongs to the protein kinase superfamily. CMGC Ser/Thr protein kinase family. CDC2/CDKX subfamily.</text>
</comment>
<reference evidence="12 13" key="1">
    <citation type="journal article" date="2010" name="Nature">
        <title>Genome sequencing and analysis of the model grass Brachypodium distachyon.</title>
        <authorList>
            <consortium name="International Brachypodium Initiative"/>
        </authorList>
    </citation>
    <scope>NUCLEOTIDE SEQUENCE [LARGE SCALE GENOMIC DNA]</scope>
    <source>
        <strain evidence="12 13">Bd21</strain>
    </source>
</reference>
<evidence type="ECO:0000256" key="7">
    <source>
        <dbReference type="ARBA" id="ARBA00022840"/>
    </source>
</evidence>
<keyword evidence="7 9" id="KW-0067">ATP-binding</keyword>
<evidence type="ECO:0000256" key="9">
    <source>
        <dbReference type="PROSITE-ProRule" id="PRU10141"/>
    </source>
</evidence>
<evidence type="ECO:0000256" key="4">
    <source>
        <dbReference type="ARBA" id="ARBA00022679"/>
    </source>
</evidence>
<dbReference type="InterPro" id="IPR050108">
    <property type="entry name" value="CDK"/>
</dbReference>
<keyword evidence="14" id="KW-1185">Reference proteome</keyword>
<dbReference type="AlphaFoldDB" id="A0A0Q3HIX4"/>
<evidence type="ECO:0000256" key="6">
    <source>
        <dbReference type="ARBA" id="ARBA00022777"/>
    </source>
</evidence>
<dbReference type="GO" id="GO:0005524">
    <property type="term" value="F:ATP binding"/>
    <property type="evidence" value="ECO:0007669"/>
    <property type="project" value="UniProtKB-UniRule"/>
</dbReference>
<reference evidence="12" key="2">
    <citation type="submission" date="2017-06" db="EMBL/GenBank/DDBJ databases">
        <title>WGS assembly of Brachypodium distachyon.</title>
        <authorList>
            <consortium name="The International Brachypodium Initiative"/>
            <person name="Lucas S."/>
            <person name="Harmon-Smith M."/>
            <person name="Lail K."/>
            <person name="Tice H."/>
            <person name="Grimwood J."/>
            <person name="Bruce D."/>
            <person name="Barry K."/>
            <person name="Shu S."/>
            <person name="Lindquist E."/>
            <person name="Wang M."/>
            <person name="Pitluck S."/>
            <person name="Vogel J.P."/>
            <person name="Garvin D.F."/>
            <person name="Mockler T.C."/>
            <person name="Schmutz J."/>
            <person name="Rokhsar D."/>
            <person name="Bevan M.W."/>
        </authorList>
    </citation>
    <scope>NUCLEOTIDE SEQUENCE</scope>
    <source>
        <strain evidence="12">Bd21</strain>
    </source>
</reference>
<feature type="domain" description="Protein kinase" evidence="11">
    <location>
        <begin position="36"/>
        <end position="336"/>
    </location>
</feature>
<evidence type="ECO:0000313" key="13">
    <source>
        <dbReference type="EnsemblPlants" id="KQK22927"/>
    </source>
</evidence>
<dbReference type="EnsemblPlants" id="KQK22927">
    <property type="protein sequence ID" value="KQK22927"/>
    <property type="gene ID" value="BRADI_1g70150v3"/>
</dbReference>
<evidence type="ECO:0000256" key="1">
    <source>
        <dbReference type="ARBA" id="ARBA00006485"/>
    </source>
</evidence>
<gene>
    <name evidence="12" type="ORF">BRADI_1g70150v3</name>
</gene>
<dbReference type="InterPro" id="IPR000719">
    <property type="entry name" value="Prot_kinase_dom"/>
</dbReference>
<dbReference type="FunFam" id="1.10.510.10:FF:000790">
    <property type="entry name" value="Cyclin-dependent kinase G-1"/>
    <property type="match status" value="1"/>
</dbReference>
<keyword evidence="4" id="KW-0808">Transferase</keyword>
<organism evidence="12">
    <name type="scientific">Brachypodium distachyon</name>
    <name type="common">Purple false brome</name>
    <name type="synonym">Trachynia distachya</name>
    <dbReference type="NCBI Taxonomy" id="15368"/>
    <lineage>
        <taxon>Eukaryota</taxon>
        <taxon>Viridiplantae</taxon>
        <taxon>Streptophyta</taxon>
        <taxon>Embryophyta</taxon>
        <taxon>Tracheophyta</taxon>
        <taxon>Spermatophyta</taxon>
        <taxon>Magnoliopsida</taxon>
        <taxon>Liliopsida</taxon>
        <taxon>Poales</taxon>
        <taxon>Poaceae</taxon>
        <taxon>BOP clade</taxon>
        <taxon>Pooideae</taxon>
        <taxon>Stipodae</taxon>
        <taxon>Brachypodieae</taxon>
        <taxon>Brachypodium</taxon>
    </lineage>
</organism>
<dbReference type="SUPFAM" id="SSF56112">
    <property type="entry name" value="Protein kinase-like (PK-like)"/>
    <property type="match status" value="1"/>
</dbReference>
<comment type="catalytic activity">
    <reaction evidence="8">
        <text>[DNA-directed RNA polymerase] + ATP = phospho-[DNA-directed RNA polymerase] + ADP + H(+)</text>
        <dbReference type="Rhea" id="RHEA:10216"/>
        <dbReference type="Rhea" id="RHEA-COMP:11321"/>
        <dbReference type="Rhea" id="RHEA-COMP:11322"/>
        <dbReference type="ChEBI" id="CHEBI:15378"/>
        <dbReference type="ChEBI" id="CHEBI:30616"/>
        <dbReference type="ChEBI" id="CHEBI:43176"/>
        <dbReference type="ChEBI" id="CHEBI:68546"/>
        <dbReference type="ChEBI" id="CHEBI:456216"/>
        <dbReference type="EC" id="2.7.11.23"/>
    </reaction>
</comment>
<keyword evidence="6" id="KW-0418">Kinase</keyword>
<sequence length="410" mass="45238">MALCKRPAADLDGVQGGSATSCCKRRRLRIGSTADYDKMCCLGEGSFGFVFKARHRATGKILAIKVLRSRDVINGEPAVAAANELLHEARFLEAASAGNRYVVASHGLVRDLPTKNLCLAMEYVGPSLHAFLHQSPRLPESTVRSFMWQLLSGAEKMHERGIVHRDIKPANILVGEDGKIVKMCDLGLAMSLTTQPLYTEAGTLPYMAPEMLLGKPDYDARVDTWSLGCVMAELITGETLFKEGRDETGQLLDIFRVLGSLDEKTWPEFASLPRAAMAQLLLQLEEREGRQHKKNLDDFFSEEMLSDEGFQVLEGLLTCNPDKRLTAAAALKLPWFAPPTVQPIKNVAPATPAKKAPPKMKNVLLIKWNIPRAISKKTKKNVLRVSLAMWTKAQINNIPPAAALKNKKNI</sequence>
<dbReference type="EC" id="2.7.11.23" evidence="2"/>
<feature type="binding site" evidence="9">
    <location>
        <position position="65"/>
    </location>
    <ligand>
        <name>ATP</name>
        <dbReference type="ChEBI" id="CHEBI:30616"/>
    </ligand>
</feature>
<reference evidence="13" key="3">
    <citation type="submission" date="2018-08" db="UniProtKB">
        <authorList>
            <consortium name="EnsemblPlants"/>
        </authorList>
    </citation>
    <scope>IDENTIFICATION</scope>
    <source>
        <strain evidence="13">cv. Bd21</strain>
    </source>
</reference>
<evidence type="ECO:0000313" key="12">
    <source>
        <dbReference type="EMBL" id="KQK22927.1"/>
    </source>
</evidence>
<evidence type="ECO:0000313" key="14">
    <source>
        <dbReference type="Proteomes" id="UP000008810"/>
    </source>
</evidence>
<dbReference type="GO" id="GO:0008353">
    <property type="term" value="F:RNA polymerase II CTD heptapeptide repeat kinase activity"/>
    <property type="evidence" value="ECO:0007669"/>
    <property type="project" value="UniProtKB-EC"/>
</dbReference>